<keyword evidence="3" id="KW-1185">Reference proteome</keyword>
<evidence type="ECO:0000313" key="2">
    <source>
        <dbReference type="EMBL" id="SHF99116.1"/>
    </source>
</evidence>
<dbReference type="RefSeq" id="WP_217653037.1">
    <property type="nucleotide sequence ID" value="NZ_FQUU01000027.1"/>
</dbReference>
<proteinExistence type="predicted"/>
<name>A0A1M5G5W7_9BACT</name>
<feature type="transmembrane region" description="Helical" evidence="1">
    <location>
        <begin position="37"/>
        <end position="55"/>
    </location>
</feature>
<dbReference type="Proteomes" id="UP000184048">
    <property type="component" value="Unassembled WGS sequence"/>
</dbReference>
<organism evidence="2 3">
    <name type="scientific">Flavisolibacter ginsengisoli DSM 18119</name>
    <dbReference type="NCBI Taxonomy" id="1121884"/>
    <lineage>
        <taxon>Bacteria</taxon>
        <taxon>Pseudomonadati</taxon>
        <taxon>Bacteroidota</taxon>
        <taxon>Chitinophagia</taxon>
        <taxon>Chitinophagales</taxon>
        <taxon>Chitinophagaceae</taxon>
        <taxon>Flavisolibacter</taxon>
    </lineage>
</organism>
<sequence length="64" mass="7029">MKQLNKTNVALLVAGVVLLNSGFIIKRYMSISDATDGFIKGLSIGLLVLSLLVFLRQKRHTAQL</sequence>
<evidence type="ECO:0000313" key="3">
    <source>
        <dbReference type="Proteomes" id="UP000184048"/>
    </source>
</evidence>
<dbReference type="EMBL" id="FQUU01000027">
    <property type="protein sequence ID" value="SHF99116.1"/>
    <property type="molecule type" value="Genomic_DNA"/>
</dbReference>
<feature type="transmembrane region" description="Helical" evidence="1">
    <location>
        <begin position="7"/>
        <end position="25"/>
    </location>
</feature>
<dbReference type="AlphaFoldDB" id="A0A1M5G5W7"/>
<keyword evidence="1" id="KW-0812">Transmembrane</keyword>
<evidence type="ECO:0000256" key="1">
    <source>
        <dbReference type="SAM" id="Phobius"/>
    </source>
</evidence>
<gene>
    <name evidence="2" type="ORF">SAMN02745131_04053</name>
</gene>
<keyword evidence="1" id="KW-1133">Transmembrane helix</keyword>
<protein>
    <submittedName>
        <fullName evidence="2">Uncharacterized protein</fullName>
    </submittedName>
</protein>
<reference evidence="2 3" key="1">
    <citation type="submission" date="2016-11" db="EMBL/GenBank/DDBJ databases">
        <authorList>
            <person name="Jaros S."/>
            <person name="Januszkiewicz K."/>
            <person name="Wedrychowicz H."/>
        </authorList>
    </citation>
    <scope>NUCLEOTIDE SEQUENCE [LARGE SCALE GENOMIC DNA]</scope>
    <source>
        <strain evidence="2 3">DSM 18119</strain>
    </source>
</reference>
<accession>A0A1M5G5W7</accession>
<keyword evidence="1" id="KW-0472">Membrane</keyword>